<sequence length="103" mass="11143">MLTDAGSSSDKRAPIALAIVRGWRHIGLKLECYLMIRISHILLAGTFSLPLLKQLILGEGGLSGIPSSTHNHDDLTTTSSSYHLQSRPPESYLHGEKTYSAAA</sequence>
<dbReference type="EMBL" id="JAIMJC010000004">
    <property type="protein sequence ID" value="KAH0526007.1"/>
    <property type="molecule type" value="Genomic_DNA"/>
</dbReference>
<evidence type="ECO:0000313" key="3">
    <source>
        <dbReference type="Proteomes" id="UP000826573"/>
    </source>
</evidence>
<comment type="caution">
    <text evidence="2">The sequence shown here is derived from an EMBL/GenBank/DDBJ whole genome shotgun (WGS) entry which is preliminary data.</text>
</comment>
<name>A0A9P8HQU4_9HYPO</name>
<proteinExistence type="predicted"/>
<feature type="region of interest" description="Disordered" evidence="1">
    <location>
        <begin position="67"/>
        <end position="103"/>
    </location>
</feature>
<organism evidence="2 3">
    <name type="scientific">Trichoderma semiorbis</name>
    <dbReference type="NCBI Taxonomy" id="1491008"/>
    <lineage>
        <taxon>Eukaryota</taxon>
        <taxon>Fungi</taxon>
        <taxon>Dikarya</taxon>
        <taxon>Ascomycota</taxon>
        <taxon>Pezizomycotina</taxon>
        <taxon>Sordariomycetes</taxon>
        <taxon>Hypocreomycetidae</taxon>
        <taxon>Hypocreales</taxon>
        <taxon>Hypocreaceae</taxon>
        <taxon>Trichoderma</taxon>
    </lineage>
</organism>
<dbReference type="AlphaFoldDB" id="A0A9P8HQU4"/>
<protein>
    <submittedName>
        <fullName evidence="2">Uncharacterized protein</fullName>
    </submittedName>
</protein>
<gene>
    <name evidence="2" type="ORF">TsFJ059_009390</name>
</gene>
<keyword evidence="3" id="KW-1185">Reference proteome</keyword>
<evidence type="ECO:0000313" key="2">
    <source>
        <dbReference type="EMBL" id="KAH0526007.1"/>
    </source>
</evidence>
<dbReference type="Proteomes" id="UP000826573">
    <property type="component" value="Unassembled WGS sequence"/>
</dbReference>
<evidence type="ECO:0000256" key="1">
    <source>
        <dbReference type="SAM" id="MobiDB-lite"/>
    </source>
</evidence>
<reference evidence="2 3" key="1">
    <citation type="submission" date="2021-08" db="EMBL/GenBank/DDBJ databases">
        <title>The highly contiguous genome resource for Trichoderma semiorbis FJ059, a fungal antagonistic to plant pathogens.</title>
        <authorList>
            <person name="Liu T."/>
        </authorList>
    </citation>
    <scope>NUCLEOTIDE SEQUENCE [LARGE SCALE GENOMIC DNA]</scope>
    <source>
        <strain evidence="2 3">FJ059</strain>
    </source>
</reference>
<accession>A0A9P8HQU4</accession>